<protein>
    <recommendedName>
        <fullName evidence="3">ABC transporter domain-containing protein</fullName>
    </recommendedName>
</protein>
<dbReference type="GO" id="GO:0005524">
    <property type="term" value="F:ATP binding"/>
    <property type="evidence" value="ECO:0007669"/>
    <property type="project" value="UniProtKB-KW"/>
</dbReference>
<dbReference type="Pfam" id="PF00005">
    <property type="entry name" value="ABC_tran"/>
    <property type="match status" value="1"/>
</dbReference>
<dbReference type="Proteomes" id="UP001443914">
    <property type="component" value="Unassembled WGS sequence"/>
</dbReference>
<evidence type="ECO:0000256" key="1">
    <source>
        <dbReference type="ARBA" id="ARBA00022741"/>
    </source>
</evidence>
<keyword evidence="1" id="KW-0547">Nucleotide-binding</keyword>
<dbReference type="GO" id="GO:0042626">
    <property type="term" value="F:ATPase-coupled transmembrane transporter activity"/>
    <property type="evidence" value="ECO:0007669"/>
    <property type="project" value="TreeGrafter"/>
</dbReference>
<dbReference type="InterPro" id="IPR050173">
    <property type="entry name" value="ABC_transporter_C-like"/>
</dbReference>
<sequence>MKNVVSVLEEGSNWSMGQRQLFCLGRALLRRSRVLVLDEATASVDNATDMILQKTIRTEFSDCTVITVAHRIPTVMDCTKVLVISDGKLVEYDEPMKLIKKEGSLFGQLVNEYWTHIHSAELH</sequence>
<dbReference type="PANTHER" id="PTHR24223">
    <property type="entry name" value="ATP-BINDING CASSETTE SUB-FAMILY C"/>
    <property type="match status" value="1"/>
</dbReference>
<accession>A0AAW1GKX7</accession>
<keyword evidence="5" id="KW-1185">Reference proteome</keyword>
<dbReference type="Gene3D" id="3.40.50.300">
    <property type="entry name" value="P-loop containing nucleotide triphosphate hydrolases"/>
    <property type="match status" value="1"/>
</dbReference>
<dbReference type="InterPro" id="IPR027417">
    <property type="entry name" value="P-loop_NTPase"/>
</dbReference>
<evidence type="ECO:0000313" key="5">
    <source>
        <dbReference type="Proteomes" id="UP001443914"/>
    </source>
</evidence>
<dbReference type="InterPro" id="IPR003439">
    <property type="entry name" value="ABC_transporter-like_ATP-bd"/>
</dbReference>
<dbReference type="GO" id="GO:0016020">
    <property type="term" value="C:membrane"/>
    <property type="evidence" value="ECO:0007669"/>
    <property type="project" value="TreeGrafter"/>
</dbReference>
<dbReference type="AlphaFoldDB" id="A0AAW1GKX7"/>
<dbReference type="EMBL" id="JBDFQZ010000014">
    <property type="protein sequence ID" value="KAK9665357.1"/>
    <property type="molecule type" value="Genomic_DNA"/>
</dbReference>
<evidence type="ECO:0000313" key="4">
    <source>
        <dbReference type="EMBL" id="KAK9665357.1"/>
    </source>
</evidence>
<organism evidence="4 5">
    <name type="scientific">Saponaria officinalis</name>
    <name type="common">Common soapwort</name>
    <name type="synonym">Lychnis saponaria</name>
    <dbReference type="NCBI Taxonomy" id="3572"/>
    <lineage>
        <taxon>Eukaryota</taxon>
        <taxon>Viridiplantae</taxon>
        <taxon>Streptophyta</taxon>
        <taxon>Embryophyta</taxon>
        <taxon>Tracheophyta</taxon>
        <taxon>Spermatophyta</taxon>
        <taxon>Magnoliopsida</taxon>
        <taxon>eudicotyledons</taxon>
        <taxon>Gunneridae</taxon>
        <taxon>Pentapetalae</taxon>
        <taxon>Caryophyllales</taxon>
        <taxon>Caryophyllaceae</taxon>
        <taxon>Caryophylleae</taxon>
        <taxon>Saponaria</taxon>
    </lineage>
</organism>
<proteinExistence type="predicted"/>
<dbReference type="SUPFAM" id="SSF52540">
    <property type="entry name" value="P-loop containing nucleoside triphosphate hydrolases"/>
    <property type="match status" value="1"/>
</dbReference>
<dbReference type="FunFam" id="3.40.50.300:FF:003492">
    <property type="entry name" value="AGAP012735-PA"/>
    <property type="match status" value="1"/>
</dbReference>
<evidence type="ECO:0000259" key="3">
    <source>
        <dbReference type="Pfam" id="PF00005"/>
    </source>
</evidence>
<name>A0AAW1GKX7_SAPOF</name>
<dbReference type="GO" id="GO:0016887">
    <property type="term" value="F:ATP hydrolysis activity"/>
    <property type="evidence" value="ECO:0007669"/>
    <property type="project" value="InterPro"/>
</dbReference>
<evidence type="ECO:0000256" key="2">
    <source>
        <dbReference type="ARBA" id="ARBA00022840"/>
    </source>
</evidence>
<gene>
    <name evidence="4" type="ORF">RND81_14G107100</name>
</gene>
<reference evidence="4" key="1">
    <citation type="submission" date="2024-03" db="EMBL/GenBank/DDBJ databases">
        <title>WGS assembly of Saponaria officinalis var. Norfolk2.</title>
        <authorList>
            <person name="Jenkins J."/>
            <person name="Shu S."/>
            <person name="Grimwood J."/>
            <person name="Barry K."/>
            <person name="Goodstein D."/>
            <person name="Schmutz J."/>
            <person name="Leebens-Mack J."/>
            <person name="Osbourn A."/>
        </authorList>
    </citation>
    <scope>NUCLEOTIDE SEQUENCE [LARGE SCALE GENOMIC DNA]</scope>
    <source>
        <strain evidence="4">JIC</strain>
    </source>
</reference>
<comment type="caution">
    <text evidence="4">The sequence shown here is derived from an EMBL/GenBank/DDBJ whole genome shotgun (WGS) entry which is preliminary data.</text>
</comment>
<dbReference type="PANTHER" id="PTHR24223:SF369">
    <property type="entry name" value="ABC TRANSPORTER C FAMILY MEMBER 10"/>
    <property type="match status" value="1"/>
</dbReference>
<feature type="domain" description="ABC transporter" evidence="3">
    <location>
        <begin position="9"/>
        <end position="42"/>
    </location>
</feature>
<keyword evidence="2" id="KW-0067">ATP-binding</keyword>